<dbReference type="PANTHER" id="PTHR36932">
    <property type="entry name" value="CAPSULAR POLYSACCHARIDE BIOSYNTHESIS PROTEIN"/>
    <property type="match status" value="1"/>
</dbReference>
<accession>A0A2K8UDU3</accession>
<evidence type="ECO:0008006" key="3">
    <source>
        <dbReference type="Google" id="ProtNLM"/>
    </source>
</evidence>
<reference evidence="1 2" key="1">
    <citation type="submission" date="2017-03" db="EMBL/GenBank/DDBJ databases">
        <title>Complete genome sequence of Candidatus 'Thiodictyon syntrophicum' sp. nov. strain Cad16T, a photolithoautotroph purple sulfur bacterium isolated from an alpine meromictic lake.</title>
        <authorList>
            <person name="Luedin S.M."/>
            <person name="Pothier J.F."/>
            <person name="Danza F."/>
            <person name="Storelli N."/>
            <person name="Wittwer M."/>
            <person name="Tonolla M."/>
        </authorList>
    </citation>
    <scope>NUCLEOTIDE SEQUENCE [LARGE SCALE GENOMIC DNA]</scope>
    <source>
        <strain evidence="1 2">Cad16T</strain>
    </source>
</reference>
<keyword evidence="2" id="KW-1185">Reference proteome</keyword>
<evidence type="ECO:0000313" key="2">
    <source>
        <dbReference type="Proteomes" id="UP000232638"/>
    </source>
</evidence>
<dbReference type="InterPro" id="IPR042099">
    <property type="entry name" value="ANL_N_sf"/>
</dbReference>
<dbReference type="AlphaFoldDB" id="A0A2K8UDU3"/>
<evidence type="ECO:0000313" key="1">
    <source>
        <dbReference type="EMBL" id="AUB83732.1"/>
    </source>
</evidence>
<gene>
    <name evidence="1" type="ORF">THSYN_24100</name>
</gene>
<dbReference type="KEGG" id="tsy:THSYN_24100"/>
<dbReference type="InterPro" id="IPR053158">
    <property type="entry name" value="CapK_Type1_Caps_Biosynth"/>
</dbReference>
<dbReference type="PANTHER" id="PTHR36932:SF1">
    <property type="entry name" value="CAPSULAR POLYSACCHARIDE BIOSYNTHESIS PROTEIN"/>
    <property type="match status" value="1"/>
</dbReference>
<organism evidence="1 2">
    <name type="scientific">Candidatus Thiodictyon syntrophicum</name>
    <dbReference type="NCBI Taxonomy" id="1166950"/>
    <lineage>
        <taxon>Bacteria</taxon>
        <taxon>Pseudomonadati</taxon>
        <taxon>Pseudomonadota</taxon>
        <taxon>Gammaproteobacteria</taxon>
        <taxon>Chromatiales</taxon>
        <taxon>Chromatiaceae</taxon>
        <taxon>Thiodictyon</taxon>
    </lineage>
</organism>
<name>A0A2K8UDU3_9GAMM</name>
<dbReference type="EMBL" id="CP020370">
    <property type="protein sequence ID" value="AUB83732.1"/>
    <property type="molecule type" value="Genomic_DNA"/>
</dbReference>
<dbReference type="Proteomes" id="UP000232638">
    <property type="component" value="Chromosome"/>
</dbReference>
<dbReference type="Gene3D" id="3.40.50.12780">
    <property type="entry name" value="N-terminal domain of ligase-like"/>
    <property type="match status" value="1"/>
</dbReference>
<proteinExistence type="predicted"/>
<dbReference type="SUPFAM" id="SSF56801">
    <property type="entry name" value="Acetyl-CoA synthetase-like"/>
    <property type="match status" value="1"/>
</dbReference>
<protein>
    <recommendedName>
        <fullName evidence="3">AMP-dependent synthetase/ligase domain-containing protein</fullName>
    </recommendedName>
</protein>
<sequence length="477" mass="51994">MLNRAMPHPPAFELLPGTLPEVRWPPFAASAAANQLAAQFHLERSQWWDPEALGRLQRAQLGVLLRYSARTIPHYRAVIGDCLPGLAAAEGPSGIPDLTWEQFRRLPILTRPDLQAQGEALVSRAVPAGHGRLLRVQSSGSTGTPVGIAKTELCNFYWKVFALRLHLWHGHDLGACFAAIRHTESPAAMAPPGEVLPSWGPGTRDCLQTGPAWLLSTRNDIAVQYDWLRWASPAYLLSYPSNLARLAEYGLDRGLPLPGLRQVLTLGEALPAGLRALCADAWGVGLADAYTAEETGFIALQCPRCEQYHVQSEALVLEVLDQAGAPCAPGTVGRVVVTPLHNFGTPLIRYALGDHAEVGEPCACGRGLPVLRRILGRTRNLARLPDGREFRPSVGFCDLARIPGVRQAQLVQSAPDRVEVRLVCGRTLDAAEAAQVAALIRTNFDWPLKVEISYHAEIPRGPGDKFEDFVRAQAARR</sequence>